<gene>
    <name evidence="4" type="ORF">GCM10009111_01730</name>
</gene>
<evidence type="ECO:0000313" key="4">
    <source>
        <dbReference type="EMBL" id="GAA0810576.1"/>
    </source>
</evidence>
<dbReference type="InterPro" id="IPR000907">
    <property type="entry name" value="LipOase"/>
</dbReference>
<sequence>MQNNNIPTLPQHDSTPEKQQREFQLALAKTKYNYMTSYLEGVPLSADVPQGEEFSLRYKESVISVFIQLAENFKNNVIRLLEKELCDDIDSDIFKDISESYQTLESKLSALHPKKDIKYIKDFIHSLSQLPTAIEDALNIPKDIIKMLKGIDQVIEEVKKEGPTALLKSTLYDLLNNDGKRDYLQANSLEDYQALYASLDTPPLTVSIKSKPWMEKEKALYDQDWYFGYLQTAGFNTTNLIAVSASDTSDMTISLSQLLQKMPVTDHILQSVLADNNVSLQTAVAQNRLYVCDYTMLEGKQSNELHGKQRYVAAPIALFYSTDKTANGFPDTGSYLRPIAIQLAQQYNPDTAPIFTPNNCSGANDGNGLKWQVAKAIVNICSAIQHENVAHLGACHLIMDTIIIAAHRQLSEKHPILKLLIPHFRFTLNINNDALHSLVIPGGVTACDVGLTTGSSFEMIAEARSAWRWDEQSPEQLFKARGVNTESLPVFEFRDDTILLWQAIKTFVRNYLSIYYNNDNDAVANDEELQGFIFELTSTKYADFKGLDGLVSTGNSERPYKIDSFDYLVELIAHIIYIAGPQHAAVNYAQYPLMSFAPSVTGCLYHEPPGTNTVINTIEDTLTWCPPLDIALYTLSFEYLLSGVQYDVFGKYSQDPRIAYFNDPQVEEVLIDFQCQLAQIEVEIHQRNKLRAIPYTFQLPSMIPNSTSI</sequence>
<dbReference type="PANTHER" id="PTHR11771">
    <property type="entry name" value="LIPOXYGENASE"/>
    <property type="match status" value="1"/>
</dbReference>
<proteinExistence type="predicted"/>
<organism evidence="4 5">
    <name type="scientific">Colwellia asteriadis</name>
    <dbReference type="NCBI Taxonomy" id="517723"/>
    <lineage>
        <taxon>Bacteria</taxon>
        <taxon>Pseudomonadati</taxon>
        <taxon>Pseudomonadota</taxon>
        <taxon>Gammaproteobacteria</taxon>
        <taxon>Alteromonadales</taxon>
        <taxon>Colwelliaceae</taxon>
        <taxon>Colwellia</taxon>
    </lineage>
</organism>
<keyword evidence="1" id="KW-0479">Metal-binding</keyword>
<dbReference type="PROSITE" id="PS51393">
    <property type="entry name" value="LIPOXYGENASE_3"/>
    <property type="match status" value="1"/>
</dbReference>
<evidence type="ECO:0000313" key="5">
    <source>
        <dbReference type="Proteomes" id="UP001500021"/>
    </source>
</evidence>
<dbReference type="InterPro" id="IPR013819">
    <property type="entry name" value="LipOase_C"/>
</dbReference>
<reference evidence="4 5" key="1">
    <citation type="journal article" date="2019" name="Int. J. Syst. Evol. Microbiol.">
        <title>The Global Catalogue of Microorganisms (GCM) 10K type strain sequencing project: providing services to taxonomists for standard genome sequencing and annotation.</title>
        <authorList>
            <consortium name="The Broad Institute Genomics Platform"/>
            <consortium name="The Broad Institute Genome Sequencing Center for Infectious Disease"/>
            <person name="Wu L."/>
            <person name="Ma J."/>
        </authorList>
    </citation>
    <scope>NUCLEOTIDE SEQUENCE [LARGE SCALE GENOMIC DNA]</scope>
    <source>
        <strain evidence="4 5">JCM 15608</strain>
    </source>
</reference>
<keyword evidence="5" id="KW-1185">Reference proteome</keyword>
<comment type="caution">
    <text evidence="4">The sequence shown here is derived from an EMBL/GenBank/DDBJ whole genome shotgun (WGS) entry which is preliminary data.</text>
</comment>
<dbReference type="PRINTS" id="PR00087">
    <property type="entry name" value="LIPOXYGENASE"/>
</dbReference>
<dbReference type="SUPFAM" id="SSF48484">
    <property type="entry name" value="Lipoxigenase"/>
    <property type="match status" value="1"/>
</dbReference>
<dbReference type="EMBL" id="BAAAFA010000001">
    <property type="protein sequence ID" value="GAA0810576.1"/>
    <property type="molecule type" value="Genomic_DNA"/>
</dbReference>
<evidence type="ECO:0000256" key="2">
    <source>
        <dbReference type="ARBA" id="ARBA00023002"/>
    </source>
</evidence>
<dbReference type="Pfam" id="PF00305">
    <property type="entry name" value="Lipoxygenase"/>
    <property type="match status" value="1"/>
</dbReference>
<dbReference type="Proteomes" id="UP001500021">
    <property type="component" value="Unassembled WGS sequence"/>
</dbReference>
<accession>A0ABN1L2D8</accession>
<dbReference type="Gene3D" id="3.10.450.60">
    <property type="match status" value="1"/>
</dbReference>
<keyword evidence="2" id="KW-0560">Oxidoreductase</keyword>
<evidence type="ECO:0000259" key="3">
    <source>
        <dbReference type="PROSITE" id="PS51393"/>
    </source>
</evidence>
<dbReference type="Gene3D" id="1.20.245.10">
    <property type="entry name" value="Lipoxygenase-1, Domain 5"/>
    <property type="match status" value="1"/>
</dbReference>
<protein>
    <submittedName>
        <fullName evidence="4">Arachidonate 15-lipoxygenase</fullName>
    </submittedName>
</protein>
<dbReference type="InterPro" id="IPR036226">
    <property type="entry name" value="LipOase_C_sf"/>
</dbReference>
<feature type="domain" description="Lipoxygenase" evidence="3">
    <location>
        <begin position="260"/>
        <end position="709"/>
    </location>
</feature>
<dbReference type="RefSeq" id="WP_343813814.1">
    <property type="nucleotide sequence ID" value="NZ_BAAAFA010000001.1"/>
</dbReference>
<name>A0ABN1L2D8_9GAMM</name>
<evidence type="ECO:0000256" key="1">
    <source>
        <dbReference type="ARBA" id="ARBA00022723"/>
    </source>
</evidence>